<dbReference type="Pfam" id="PF22692">
    <property type="entry name" value="LlgE_F_G_D1"/>
    <property type="match status" value="1"/>
</dbReference>
<evidence type="ECO:0000259" key="5">
    <source>
        <dbReference type="Pfam" id="PF00460"/>
    </source>
</evidence>
<dbReference type="InterPro" id="IPR053967">
    <property type="entry name" value="LlgE_F_G-like_D1"/>
</dbReference>
<evidence type="ECO:0000313" key="9">
    <source>
        <dbReference type="Proteomes" id="UP000289411"/>
    </source>
</evidence>
<evidence type="ECO:0000259" key="7">
    <source>
        <dbReference type="Pfam" id="PF22692"/>
    </source>
</evidence>
<dbReference type="AlphaFoldDB" id="A0A4Q2RD02"/>
<keyword evidence="3 4" id="KW-0975">Bacterial flagellum</keyword>
<organism evidence="8 9">
    <name type="scientific">Lichenibacterium ramalinae</name>
    <dbReference type="NCBI Taxonomy" id="2316527"/>
    <lineage>
        <taxon>Bacteria</taxon>
        <taxon>Pseudomonadati</taxon>
        <taxon>Pseudomonadota</taxon>
        <taxon>Alphaproteobacteria</taxon>
        <taxon>Hyphomicrobiales</taxon>
        <taxon>Lichenihabitantaceae</taxon>
        <taxon>Lichenibacterium</taxon>
    </lineage>
</organism>
<dbReference type="Pfam" id="PF00460">
    <property type="entry name" value="Flg_bb_rod"/>
    <property type="match status" value="1"/>
</dbReference>
<feature type="domain" description="Flagellar hook protein FlgE/F/G-like D1" evidence="7">
    <location>
        <begin position="80"/>
        <end position="145"/>
    </location>
</feature>
<accession>A0A4Q2RD02</accession>
<keyword evidence="9" id="KW-1185">Reference proteome</keyword>
<dbReference type="OrthoDB" id="9804559at2"/>
<keyword evidence="8" id="KW-0282">Flagellum</keyword>
<dbReference type="InterPro" id="IPR001444">
    <property type="entry name" value="Flag_bb_rod_N"/>
</dbReference>
<evidence type="ECO:0000313" key="8">
    <source>
        <dbReference type="EMBL" id="RYB03042.1"/>
    </source>
</evidence>
<dbReference type="RefSeq" id="WP_129220677.1">
    <property type="nucleotide sequence ID" value="NZ_QYBC01000016.1"/>
</dbReference>
<evidence type="ECO:0000256" key="4">
    <source>
        <dbReference type="RuleBase" id="RU362116"/>
    </source>
</evidence>
<dbReference type="NCBIfam" id="TIGR03506">
    <property type="entry name" value="FlgEFG_subfam"/>
    <property type="match status" value="1"/>
</dbReference>
<dbReference type="InterPro" id="IPR010930">
    <property type="entry name" value="Flg_bb/hook_C_dom"/>
</dbReference>
<keyword evidence="8" id="KW-0966">Cell projection</keyword>
<evidence type="ECO:0000256" key="1">
    <source>
        <dbReference type="ARBA" id="ARBA00004117"/>
    </source>
</evidence>
<comment type="similarity">
    <text evidence="2 4">Belongs to the flagella basal body rod proteins family.</text>
</comment>
<feature type="domain" description="Flagellar basal-body/hook protein C-terminal" evidence="6">
    <location>
        <begin position="192"/>
        <end position="235"/>
    </location>
</feature>
<dbReference type="SUPFAM" id="SSF117143">
    <property type="entry name" value="Flagellar hook protein flgE"/>
    <property type="match status" value="1"/>
</dbReference>
<evidence type="ECO:0000256" key="3">
    <source>
        <dbReference type="ARBA" id="ARBA00023143"/>
    </source>
</evidence>
<comment type="caution">
    <text evidence="8">The sequence shown here is derived from an EMBL/GenBank/DDBJ whole genome shotgun (WGS) entry which is preliminary data.</text>
</comment>
<dbReference type="Proteomes" id="UP000289411">
    <property type="component" value="Unassembled WGS sequence"/>
</dbReference>
<evidence type="ECO:0000259" key="6">
    <source>
        <dbReference type="Pfam" id="PF06429"/>
    </source>
</evidence>
<keyword evidence="8" id="KW-0969">Cilium</keyword>
<dbReference type="NCBIfam" id="NF009282">
    <property type="entry name" value="PRK12642.1"/>
    <property type="match status" value="1"/>
</dbReference>
<dbReference type="EMBL" id="QYBC01000016">
    <property type="protein sequence ID" value="RYB03042.1"/>
    <property type="molecule type" value="Genomic_DNA"/>
</dbReference>
<comment type="subcellular location">
    <subcellularLocation>
        <location evidence="1 4">Bacterial flagellum basal body</location>
    </subcellularLocation>
</comment>
<dbReference type="PANTHER" id="PTHR30435">
    <property type="entry name" value="FLAGELLAR PROTEIN"/>
    <property type="match status" value="1"/>
</dbReference>
<feature type="domain" description="Flagellar basal body rod protein N-terminal" evidence="5">
    <location>
        <begin position="5"/>
        <end position="35"/>
    </location>
</feature>
<protein>
    <submittedName>
        <fullName evidence="8">Flagellar basal-body rod protein FlgF</fullName>
    </submittedName>
</protein>
<reference evidence="8 9" key="1">
    <citation type="submission" date="2018-09" db="EMBL/GenBank/DDBJ databases">
        <authorList>
            <person name="Grouzdev D.S."/>
            <person name="Krutkina M.S."/>
        </authorList>
    </citation>
    <scope>NUCLEOTIDE SEQUENCE [LARGE SCALE GENOMIC DNA]</scope>
    <source>
        <strain evidence="8 9">RmlP001</strain>
    </source>
</reference>
<dbReference type="GO" id="GO:0071978">
    <property type="term" value="P:bacterial-type flagellum-dependent swarming motility"/>
    <property type="evidence" value="ECO:0007669"/>
    <property type="project" value="TreeGrafter"/>
</dbReference>
<dbReference type="InterPro" id="IPR037925">
    <property type="entry name" value="FlgE/F/G-like"/>
</dbReference>
<dbReference type="PANTHER" id="PTHR30435:SF19">
    <property type="entry name" value="FLAGELLAR BASAL-BODY ROD PROTEIN FLGG"/>
    <property type="match status" value="1"/>
</dbReference>
<gene>
    <name evidence="8" type="primary">flgF</name>
    <name evidence="8" type="ORF">D3272_18385</name>
</gene>
<dbReference type="GO" id="GO:0009425">
    <property type="term" value="C:bacterial-type flagellum basal body"/>
    <property type="evidence" value="ECO:0007669"/>
    <property type="project" value="UniProtKB-SubCell"/>
</dbReference>
<dbReference type="InterPro" id="IPR020013">
    <property type="entry name" value="Flagellar_FlgE/F/G"/>
</dbReference>
<proteinExistence type="inferred from homology"/>
<evidence type="ECO:0000256" key="2">
    <source>
        <dbReference type="ARBA" id="ARBA00009677"/>
    </source>
</evidence>
<dbReference type="Pfam" id="PF06429">
    <property type="entry name" value="Flg_bbr_C"/>
    <property type="match status" value="1"/>
</dbReference>
<sequence length="241" mass="24936">MQSNFYVGLSGQMTVERRLTTIAQNIANMNTAGYKAEGVTFDTLLSQTGDTPVAFSAEGSSFIDRSGGERTKTDNPLDVAVQGSAWFGVKTPQGVVYTHDGRMKMSPTGQLLSVNDNPILDAGGTGLILDPSAGPPTIAADGMITQNGAQVGAIGLFAIDPAAKLTRGPDSGVIPDRAATPILDFTSAGVIQGFVENSNVNPVLEITKLISVQHSLDGVTQANQTADTTLQDAIKALGSPS</sequence>
<name>A0A4Q2RD02_9HYPH</name>
<reference evidence="8 9" key="2">
    <citation type="submission" date="2019-02" db="EMBL/GenBank/DDBJ databases">
        <title>'Lichenibacterium ramalinii' gen. nov. sp. nov., 'Lichenibacterium minor' gen. nov. sp. nov.</title>
        <authorList>
            <person name="Pankratov T."/>
        </authorList>
    </citation>
    <scope>NUCLEOTIDE SEQUENCE [LARGE SCALE GENOMIC DNA]</scope>
    <source>
        <strain evidence="8 9">RmlP001</strain>
    </source>
</reference>